<evidence type="ECO:0000256" key="6">
    <source>
        <dbReference type="SAM" id="Phobius"/>
    </source>
</evidence>
<dbReference type="InterPro" id="IPR000175">
    <property type="entry name" value="Na/ntran_symport"/>
</dbReference>
<name>A0A7S2XT68_9STRA</name>
<feature type="transmembrane region" description="Helical" evidence="6">
    <location>
        <begin position="37"/>
        <end position="56"/>
    </location>
</feature>
<dbReference type="SUPFAM" id="SSF161070">
    <property type="entry name" value="SNF-like"/>
    <property type="match status" value="1"/>
</dbReference>
<dbReference type="PRINTS" id="PR00176">
    <property type="entry name" value="NANEUSMPORT"/>
</dbReference>
<dbReference type="PROSITE" id="PS50267">
    <property type="entry name" value="NA_NEUROTRAN_SYMP_3"/>
    <property type="match status" value="1"/>
</dbReference>
<evidence type="ECO:0000313" key="7">
    <source>
        <dbReference type="EMBL" id="CAD9825642.1"/>
    </source>
</evidence>
<evidence type="ECO:0000256" key="4">
    <source>
        <dbReference type="ARBA" id="ARBA00022989"/>
    </source>
</evidence>
<dbReference type="GO" id="GO:0005886">
    <property type="term" value="C:plasma membrane"/>
    <property type="evidence" value="ECO:0007669"/>
    <property type="project" value="TreeGrafter"/>
</dbReference>
<keyword evidence="4 6" id="KW-1133">Transmembrane helix</keyword>
<keyword evidence="2" id="KW-0813">Transport</keyword>
<sequence>MSEEVASGARTKERWSTKLLRSIMPKRKEKERWNSRLSFILASMGAAIGFGNVWRFPQLAYQYGGGAFFIPYLLALFFIGIPILVLEISLGQVYQMGDAGAFGSIHKRLTGIGVGSILCAYLLICYYVPLISWVANAFFDSFGSVFPWDGLTGSEASNYF</sequence>
<dbReference type="GO" id="GO:0035725">
    <property type="term" value="P:sodium ion transmembrane transport"/>
    <property type="evidence" value="ECO:0007669"/>
    <property type="project" value="TreeGrafter"/>
</dbReference>
<reference evidence="7" key="1">
    <citation type="submission" date="2021-01" db="EMBL/GenBank/DDBJ databases">
        <authorList>
            <person name="Corre E."/>
            <person name="Pelletier E."/>
            <person name="Niang G."/>
            <person name="Scheremetjew M."/>
            <person name="Finn R."/>
            <person name="Kale V."/>
            <person name="Holt S."/>
            <person name="Cochrane G."/>
            <person name="Meng A."/>
            <person name="Brown T."/>
            <person name="Cohen L."/>
        </authorList>
    </citation>
    <scope>NUCLEOTIDE SEQUENCE</scope>
    <source>
        <strain evidence="7">CCMP2084</strain>
    </source>
</reference>
<protein>
    <recommendedName>
        <fullName evidence="8">Transporter</fullName>
    </recommendedName>
</protein>
<evidence type="ECO:0000256" key="2">
    <source>
        <dbReference type="ARBA" id="ARBA00022448"/>
    </source>
</evidence>
<feature type="transmembrane region" description="Helical" evidence="6">
    <location>
        <begin position="109"/>
        <end position="129"/>
    </location>
</feature>
<dbReference type="PANTHER" id="PTHR11616">
    <property type="entry name" value="SODIUM/CHLORIDE DEPENDENT TRANSPORTER"/>
    <property type="match status" value="1"/>
</dbReference>
<comment type="subcellular location">
    <subcellularLocation>
        <location evidence="1">Membrane</location>
        <topology evidence="1">Multi-pass membrane protein</topology>
    </subcellularLocation>
</comment>
<gene>
    <name evidence="7" type="ORF">ASEP1449_LOCUS17476</name>
</gene>
<dbReference type="EMBL" id="HBHQ01025869">
    <property type="protein sequence ID" value="CAD9825642.1"/>
    <property type="molecule type" value="Transcribed_RNA"/>
</dbReference>
<evidence type="ECO:0000256" key="3">
    <source>
        <dbReference type="ARBA" id="ARBA00022692"/>
    </source>
</evidence>
<keyword evidence="5 6" id="KW-0472">Membrane</keyword>
<dbReference type="InterPro" id="IPR037272">
    <property type="entry name" value="SNS_sf"/>
</dbReference>
<dbReference type="Pfam" id="PF00209">
    <property type="entry name" value="SNF"/>
    <property type="match status" value="1"/>
</dbReference>
<evidence type="ECO:0008006" key="8">
    <source>
        <dbReference type="Google" id="ProtNLM"/>
    </source>
</evidence>
<accession>A0A7S2XT68</accession>
<proteinExistence type="predicted"/>
<feature type="transmembrane region" description="Helical" evidence="6">
    <location>
        <begin position="68"/>
        <end position="88"/>
    </location>
</feature>
<evidence type="ECO:0000256" key="1">
    <source>
        <dbReference type="ARBA" id="ARBA00004141"/>
    </source>
</evidence>
<evidence type="ECO:0000256" key="5">
    <source>
        <dbReference type="ARBA" id="ARBA00023136"/>
    </source>
</evidence>
<dbReference type="PANTHER" id="PTHR11616:SF240">
    <property type="entry name" value="BLOATED TUBULES, ISOFORM B-RELATED"/>
    <property type="match status" value="1"/>
</dbReference>
<organism evidence="7">
    <name type="scientific">Attheya septentrionalis</name>
    <dbReference type="NCBI Taxonomy" id="420275"/>
    <lineage>
        <taxon>Eukaryota</taxon>
        <taxon>Sar</taxon>
        <taxon>Stramenopiles</taxon>
        <taxon>Ochrophyta</taxon>
        <taxon>Bacillariophyta</taxon>
        <taxon>Coscinodiscophyceae</taxon>
        <taxon>Chaetocerotophycidae</taxon>
        <taxon>Chaetocerotales</taxon>
        <taxon>Attheyaceae</taxon>
        <taxon>Attheya</taxon>
    </lineage>
</organism>
<dbReference type="AlphaFoldDB" id="A0A7S2XT68"/>
<keyword evidence="3 6" id="KW-0812">Transmembrane</keyword>